<organism evidence="1">
    <name type="scientific">Caudovirales sp. ctrNG92</name>
    <dbReference type="NCBI Taxonomy" id="2827638"/>
    <lineage>
        <taxon>Viruses</taxon>
        <taxon>Duplodnaviria</taxon>
        <taxon>Heunggongvirae</taxon>
        <taxon>Uroviricota</taxon>
        <taxon>Caudoviricetes</taxon>
    </lineage>
</organism>
<evidence type="ECO:0000313" key="1">
    <source>
        <dbReference type="EMBL" id="DAF49217.1"/>
    </source>
</evidence>
<name>A0A8S5SE29_9CAUD</name>
<protein>
    <submittedName>
        <fullName evidence="1">Uncharacterized protein</fullName>
    </submittedName>
</protein>
<dbReference type="EMBL" id="BK032578">
    <property type="protein sequence ID" value="DAF49217.1"/>
    <property type="molecule type" value="Genomic_DNA"/>
</dbReference>
<sequence>MSYIEWELAEYPERYKRLRCNRVIDEVTLTHVIGNVDCPEGVKREDFVEVMNEVAETLQKVPFIKIEVPIDLREKNYHEY</sequence>
<reference evidence="1" key="1">
    <citation type="journal article" date="2021" name="Proc. Natl. Acad. Sci. U.S.A.">
        <title>A Catalog of Tens of Thousands of Viruses from Human Metagenomes Reveals Hidden Associations with Chronic Diseases.</title>
        <authorList>
            <person name="Tisza M.J."/>
            <person name="Buck C.B."/>
        </authorList>
    </citation>
    <scope>NUCLEOTIDE SEQUENCE</scope>
    <source>
        <strain evidence="1">CtrNG92</strain>
    </source>
</reference>
<accession>A0A8S5SE29</accession>
<proteinExistence type="predicted"/>